<evidence type="ECO:0000313" key="6">
    <source>
        <dbReference type="EMBL" id="KAF9780150.1"/>
    </source>
</evidence>
<evidence type="ECO:0000259" key="4">
    <source>
        <dbReference type="SMART" id="SM01215"/>
    </source>
</evidence>
<dbReference type="PANTHER" id="PTHR15678">
    <property type="entry name" value="ANTIGEN MLAA-22-RELATED"/>
    <property type="match status" value="1"/>
</dbReference>
<dbReference type="Pfam" id="PF10344">
    <property type="entry name" value="Hobbit"/>
    <property type="match status" value="1"/>
</dbReference>
<keyword evidence="7" id="KW-1185">Reference proteome</keyword>
<feature type="region of interest" description="Disordered" evidence="1">
    <location>
        <begin position="2811"/>
        <end position="2874"/>
    </location>
</feature>
<feature type="transmembrane region" description="Helical" evidence="2">
    <location>
        <begin position="26"/>
        <end position="54"/>
    </location>
</feature>
<comment type="caution">
    <text evidence="6">The sequence shown here is derived from an EMBL/GenBank/DDBJ whole genome shotgun (WGS) entry which is preliminary data.</text>
</comment>
<reference evidence="6" key="2">
    <citation type="submission" date="2020-11" db="EMBL/GenBank/DDBJ databases">
        <authorList>
            <consortium name="DOE Joint Genome Institute"/>
            <person name="Kuo A."/>
            <person name="Miyauchi S."/>
            <person name="Kiss E."/>
            <person name="Drula E."/>
            <person name="Kohler A."/>
            <person name="Sanchez-Garcia M."/>
            <person name="Andreopoulos B."/>
            <person name="Barry K.W."/>
            <person name="Bonito G."/>
            <person name="Buee M."/>
            <person name="Carver A."/>
            <person name="Chen C."/>
            <person name="Cichocki N."/>
            <person name="Clum A."/>
            <person name="Culley D."/>
            <person name="Crous P.W."/>
            <person name="Fauchery L."/>
            <person name="Girlanda M."/>
            <person name="Hayes R."/>
            <person name="Keri Z."/>
            <person name="Labutti K."/>
            <person name="Lipzen A."/>
            <person name="Lombard V."/>
            <person name="Magnuson J."/>
            <person name="Maillard F."/>
            <person name="Morin E."/>
            <person name="Murat C."/>
            <person name="Nolan M."/>
            <person name="Ohm R."/>
            <person name="Pangilinan J."/>
            <person name="Pereira M."/>
            <person name="Perotto S."/>
            <person name="Peter M."/>
            <person name="Riley R."/>
            <person name="Sitrit Y."/>
            <person name="Stielow B."/>
            <person name="Szollosi G."/>
            <person name="Zifcakova L."/>
            <person name="Stursova M."/>
            <person name="Spatafora J.W."/>
            <person name="Tedersoo L."/>
            <person name="Vaario L.-M."/>
            <person name="Yamada A."/>
            <person name="Yan M."/>
            <person name="Wang P."/>
            <person name="Xu J."/>
            <person name="Bruns T."/>
            <person name="Baldrian P."/>
            <person name="Vilgalys R."/>
            <person name="Henrissat B."/>
            <person name="Grigoriev I.V."/>
            <person name="Hibbett D."/>
            <person name="Nagy L.G."/>
            <person name="Martin F.M."/>
        </authorList>
    </citation>
    <scope>NUCLEOTIDE SEQUENCE</scope>
    <source>
        <strain evidence="6">UH-Tt-Lm1</strain>
    </source>
</reference>
<feature type="domain" description="FMP27 SW motif-containing RBG unit" evidence="4">
    <location>
        <begin position="1255"/>
        <end position="1358"/>
    </location>
</feature>
<feature type="compositionally biased region" description="Polar residues" evidence="1">
    <location>
        <begin position="2602"/>
        <end position="2617"/>
    </location>
</feature>
<feature type="domain" description="FMP27/BLTP2/Hobbit GFWDK motif-containing RBG unit" evidence="3">
    <location>
        <begin position="1376"/>
        <end position="1528"/>
    </location>
</feature>
<evidence type="ECO:0000313" key="7">
    <source>
        <dbReference type="Proteomes" id="UP000736335"/>
    </source>
</evidence>
<feature type="compositionally biased region" description="Pro residues" evidence="1">
    <location>
        <begin position="118"/>
        <end position="128"/>
    </location>
</feature>
<dbReference type="PANTHER" id="PTHR15678:SF6">
    <property type="entry name" value="BRIDGE-LIKE LIPID TRANSFER PROTEIN FAMILY MEMBER 2"/>
    <property type="match status" value="1"/>
</dbReference>
<dbReference type="InterPro" id="IPR045167">
    <property type="entry name" value="Hobbit"/>
</dbReference>
<evidence type="ECO:0000259" key="5">
    <source>
        <dbReference type="SMART" id="SM01216"/>
    </source>
</evidence>
<organism evidence="6 7">
    <name type="scientific">Thelephora terrestris</name>
    <dbReference type="NCBI Taxonomy" id="56493"/>
    <lineage>
        <taxon>Eukaryota</taxon>
        <taxon>Fungi</taxon>
        <taxon>Dikarya</taxon>
        <taxon>Basidiomycota</taxon>
        <taxon>Agaricomycotina</taxon>
        <taxon>Agaricomycetes</taxon>
        <taxon>Thelephorales</taxon>
        <taxon>Thelephoraceae</taxon>
        <taxon>Thelephora</taxon>
    </lineage>
</organism>
<keyword evidence="2" id="KW-1133">Transmembrane helix</keyword>
<dbReference type="OrthoDB" id="1562405at2759"/>
<accession>A0A9P6L334</accession>
<feature type="region of interest" description="Disordered" evidence="1">
    <location>
        <begin position="2756"/>
        <end position="2798"/>
    </location>
</feature>
<feature type="region of interest" description="Disordered" evidence="1">
    <location>
        <begin position="1577"/>
        <end position="1596"/>
    </location>
</feature>
<feature type="compositionally biased region" description="Basic and acidic residues" evidence="1">
    <location>
        <begin position="2774"/>
        <end position="2788"/>
    </location>
</feature>
<dbReference type="Proteomes" id="UP000736335">
    <property type="component" value="Unassembled WGS sequence"/>
</dbReference>
<evidence type="ECO:0000256" key="2">
    <source>
        <dbReference type="SAM" id="Phobius"/>
    </source>
</evidence>
<gene>
    <name evidence="6" type="ORF">BJ322DRAFT_1084828</name>
</gene>
<dbReference type="InterPro" id="IPR019415">
    <property type="entry name" value="FMP27_SW_RBG"/>
</dbReference>
<sequence>MASSTPAAPPVLAALRLLTISRPDDAWWSFFLVWFIRFLTVSVVLRTYIVPWGLRLLFSRFRVRSVSLRSIRGVYFRQGRNVWNIDRIGLSYHRPSKTQASHLTVVVQGLKLDIATPPNDPTPPPPKPTAVHRRRPTLADFSPSPIASKARELIYALYSGLEPYFRPLVRAGIVFLLRVLIKCLPTLTQVLDFELDSAELSLAELPDIQFKLKELGVSTKVVFTQVEKVAFKPRSSSSRPLQRKHSRFLSMADWKLRLSDSVSRTWAGAWGNTRGTAALTIHSNDLSAVQASSSQNDGNMVFHFPSSNFHASLDINSQRGIEPHSLEATIGLESINLTLDLVQDLIRQLKLRKPTKPPPSTSFQPSPFVPTSPTLFSPLSPSLQFMSLRRDSATRKVPKTTLLDTLLASVKLVRMKVATINLQFRANDNSSMAMNLQKLELSAGLSDPDEHPLHREILGRSKCITDVDSEVYSAHFSTDRVAFQKIGRPSLIHGAPTAHSLVVATVGKIRLDALASQLTLPSMSRLTARKNRKLNLHSGDPNSAVLALRAKVTSIDITHDWESIRDLILRESPRSAPSTLLSPDLQPPVVLSPQEISPREEWVVDSSVVEHVPRVHIDVEVGSIKTNIPFSSCAQRRSQAAVEMKTAGVVFCLDSDFVPPPHRSKRIFFSEEATPIRMRTSIACNVEPLELGVRVGIGAHGSFDAGETSETSFEPLLIVDTLNISANGMSSAMIKEDGVTVLDISSTFLDLHSSTDAISVELWHPEVVSVLSEILDTIRQRPKQPPPHPWSKPTHRGPHLLDRLPVGVAASVAIDRFTAFATSPDLNPTESADLARGIAFHTGFSIHFCSILPCHVPAIGKVSDRHQTRHKLYLPEEPLIKSINKTTSRSESDWTSDVVRFTFWDTGIRSAISTTCVADDPYCLKDMTSKFSEQNTQFLSITSAKIDLVYPGVRAAEWSGDAEDKWVCEVGVKVPAVKVKLGLVHAYCALLATRGLKEIFGPKAEATRKPTGSHPPAEPVREKIIKLHASVHLFEFLFNMPEGQAIAARMNNFNLQLTKARTILLSWPSCFFWVPRLKGRSERLDGPVDDRLWEEFISMQSWDVAIDTASQPEVSITVQGEVGRVRIPHHFVFSELVLAIGLSTKSMKHLVEVVDRGKFREMDIPAKEDAKKVPKMVFKIRRLIAEAADDPFESKLGLISRASFKATEIIAAHEDAFEAKVATILAAESEQNSQVNQDDPDGYRFTTQHSVSIEEARQRLLAVHAKTWKEIHGQYRSKQMQWNQPFYAPSKFRPPNLKSADSNLVLVAPLPDGPPLVRLVVDGLNLQINGPSFAMEKLPDFLFDIGSGQPRDSEYSLLVPLNLDLSVSAITVNLRDYPLPLFAVKGKPGTGATALTFRTDLVIAEQMGPPQSVEWRDCVIVEENFGVHGATKFHFTVPKTIMPVKTYANPEVNATTRETTEICWGISYSYTVQDVMRILETLSSAPRDPSPSVGFWDKLRLVLHWTVRASFKGDVHLHIKGSRDPHTVLHDGAGFALCWSGNIRILIGQPNPDGELIQVISDSMSVAVPNFEGVHADADPSLSSVPPKSDIRSRKSSHRNTCELRKICAKLSSGVRFGVRFDLERSCGSECQDCGELPAFKRRCRHFSFRPHYDVVLETKESNPERKAPEDSYNGFRSDFIHMSLSLTSSVENSGAHDNSPFSNFHLTPKTFALFWHWVGLFDSRMSLPIRQGSYFQHKLVNPKLSQHIATIKYRITVPRLFISHVYPDEGRQSWSDGITRFVGMKALIDHFHADLHQRDEESTQFNPSLGTSEVVRHKYLHNAEAVLRGLHLRAMLGTFQDPVKKIVLPDTPEETGSNKFRSNLPTTSPDSIWFDKDDFVELDWSSCDTPVVNLLRAAECPHFVYTKCPVETQNAKAHQRTVFSKFGNEDTHSCYLGKEPCSAHIQVKLVGERIEELRKTLSPYNLREETTLKMIKLLEEYAAVLSENQAAEGTDPHSRSYYIAADTVPMSEWLGFENVYQVHCPRLFLNESVRDILMEYYYCSRSRRGFEYQLATRAVKFIRDQGAPKQTRPVPRRSVEVQIPQTKGIAQAMQMLRQSFSSRDSTGGLENTLADAYADAPHPGLDPLEGWKEGASLKQSHFCVLLKPQIVLHSELSEDSTCVVAAAVTKFKINNIMDNENADDPINGTIMSRTYIGLQDLQIFAPSKTSSTKDGCIPVEVLIDFRCESSDFDRLVPQTEATIRYDRFNRLRLRGSANMHDPFPDPPNIHLKFQTDLINVWVPKFTVSASDSHFSAISDIVTSLLLFSDPAHKSRLERLETLLFSYDFTDFTSSANVVSGLQGRLREAVNQEQDAQWRLRRFAATEGQAKLEMAKIRADVLALADELSYIFEAIRLAQDRSEGNSEHKSALLLLASSPEISWRMLDSHRDLLAKLSVNGVKFSWLTRQDSAVVNTLRIGDLHVFDGHHDAVWPEILCKHNEPKDHHLVRRDVFAISSWVVLAPVGGISIYEKFEVDLHPLRLQLDTKVGRRIMEYFWPARKNRRKRGREQNDTSVNVTTKIQPASPVDPTPQGPSPGSSGRGRKSMDHTRLAPVQVRRLGTSRSFTDLRSAGNSPLSLHHMNRSSDALSSPSTPTGANPIRRGTSLAPGTVGLNDAAIMKTRSAQKTFVAVDIASISVLLSIQKQAAFLLRDARINTRDLRYRNQTWSFEELVEQFIPSDPTWKGWVKMALHQPFFEVIPVARELISKTKRIASKSVQQSTSTITPRRLKPTKTSDRPSAKPKDDSGHSNILAGPYADEPEAMEPSEIARANGNDSQTHNRSLDRDRAKVTSMFRRNTVSQPRGMSGDLISSAHNTTNNTNPTIHSHSSNINA</sequence>
<keyword evidence="2" id="KW-0472">Membrane</keyword>
<feature type="compositionally biased region" description="Polar residues" evidence="1">
    <location>
        <begin position="2625"/>
        <end position="2637"/>
    </location>
</feature>
<dbReference type="InterPro" id="IPR019449">
    <property type="entry name" value="FMP27_WPPW_RBG"/>
</dbReference>
<feature type="compositionally biased region" description="Polar residues" evidence="1">
    <location>
        <begin position="2553"/>
        <end position="2563"/>
    </location>
</feature>
<protein>
    <submittedName>
        <fullName evidence="6">Golgi-body localization protein domain-containing protein</fullName>
    </submittedName>
</protein>
<evidence type="ECO:0000259" key="3">
    <source>
        <dbReference type="SMART" id="SM01214"/>
    </source>
</evidence>
<reference evidence="6" key="1">
    <citation type="journal article" date="2020" name="Nat. Commun.">
        <title>Large-scale genome sequencing of mycorrhizal fungi provides insights into the early evolution of symbiotic traits.</title>
        <authorList>
            <person name="Miyauchi S."/>
            <person name="Kiss E."/>
            <person name="Kuo A."/>
            <person name="Drula E."/>
            <person name="Kohler A."/>
            <person name="Sanchez-Garcia M."/>
            <person name="Morin E."/>
            <person name="Andreopoulos B."/>
            <person name="Barry K.W."/>
            <person name="Bonito G."/>
            <person name="Buee M."/>
            <person name="Carver A."/>
            <person name="Chen C."/>
            <person name="Cichocki N."/>
            <person name="Clum A."/>
            <person name="Culley D."/>
            <person name="Crous P.W."/>
            <person name="Fauchery L."/>
            <person name="Girlanda M."/>
            <person name="Hayes R.D."/>
            <person name="Keri Z."/>
            <person name="LaButti K."/>
            <person name="Lipzen A."/>
            <person name="Lombard V."/>
            <person name="Magnuson J."/>
            <person name="Maillard F."/>
            <person name="Murat C."/>
            <person name="Nolan M."/>
            <person name="Ohm R.A."/>
            <person name="Pangilinan J."/>
            <person name="Pereira M.F."/>
            <person name="Perotto S."/>
            <person name="Peter M."/>
            <person name="Pfister S."/>
            <person name="Riley R."/>
            <person name="Sitrit Y."/>
            <person name="Stielow J.B."/>
            <person name="Szollosi G."/>
            <person name="Zifcakova L."/>
            <person name="Stursova M."/>
            <person name="Spatafora J.W."/>
            <person name="Tedersoo L."/>
            <person name="Vaario L.M."/>
            <person name="Yamada A."/>
            <person name="Yan M."/>
            <person name="Wang P."/>
            <person name="Xu J."/>
            <person name="Bruns T."/>
            <person name="Baldrian P."/>
            <person name="Vilgalys R."/>
            <person name="Dunand C."/>
            <person name="Henrissat B."/>
            <person name="Grigoriev I.V."/>
            <person name="Hibbett D."/>
            <person name="Nagy L.G."/>
            <person name="Martin F.M."/>
        </authorList>
    </citation>
    <scope>NUCLEOTIDE SEQUENCE</scope>
    <source>
        <strain evidence="6">UH-Tt-Lm1</strain>
    </source>
</reference>
<feature type="compositionally biased region" description="Low complexity" evidence="1">
    <location>
        <begin position="2852"/>
        <end position="2874"/>
    </location>
</feature>
<proteinExistence type="predicted"/>
<dbReference type="InterPro" id="IPR019441">
    <property type="entry name" value="FMP27/BLTP2/Hobbit_GFWDK_RBG"/>
</dbReference>
<dbReference type="EMBL" id="WIUZ02000017">
    <property type="protein sequence ID" value="KAF9780150.1"/>
    <property type="molecule type" value="Genomic_DNA"/>
</dbReference>
<feature type="region of interest" description="Disordered" evidence="1">
    <location>
        <begin position="2543"/>
        <end position="2647"/>
    </location>
</feature>
<dbReference type="SMART" id="SM01215">
    <property type="entry name" value="Fmp27_SW"/>
    <property type="match status" value="1"/>
</dbReference>
<dbReference type="SMART" id="SM01216">
    <property type="entry name" value="Fmp27_WPPW"/>
    <property type="match status" value="1"/>
</dbReference>
<feature type="domain" description="FMP27 WPPW motif-containing RBG unit" evidence="5">
    <location>
        <begin position="1784"/>
        <end position="2223"/>
    </location>
</feature>
<evidence type="ECO:0000256" key="1">
    <source>
        <dbReference type="SAM" id="MobiDB-lite"/>
    </source>
</evidence>
<dbReference type="SMART" id="SM01214">
    <property type="entry name" value="Fmp27_GFWDK"/>
    <property type="match status" value="1"/>
</dbReference>
<feature type="compositionally biased region" description="Polar residues" evidence="1">
    <location>
        <begin position="2835"/>
        <end position="2844"/>
    </location>
</feature>
<keyword evidence="2" id="KW-0812">Transmembrane</keyword>
<feature type="region of interest" description="Disordered" evidence="1">
    <location>
        <begin position="114"/>
        <end position="133"/>
    </location>
</feature>
<name>A0A9P6L334_9AGAM</name>
<feature type="compositionally biased region" description="Polar residues" evidence="1">
    <location>
        <begin position="2756"/>
        <end position="2766"/>
    </location>
</feature>